<reference evidence="1 2" key="2">
    <citation type="submission" date="2018-03" db="EMBL/GenBank/DDBJ databases">
        <authorList>
            <person name="Keele B.F."/>
        </authorList>
    </citation>
    <scope>NUCLEOTIDE SEQUENCE [LARGE SCALE GENOMIC DNA]</scope>
    <source>
        <strain evidence="1 2">CCALA 016</strain>
    </source>
</reference>
<dbReference type="EMBL" id="PXOH01000050">
    <property type="protein sequence ID" value="PSF31070.1"/>
    <property type="molecule type" value="Genomic_DNA"/>
</dbReference>
<accession>A0A2T1LRA9</accession>
<evidence type="ECO:0000313" key="1">
    <source>
        <dbReference type="EMBL" id="PSF31070.1"/>
    </source>
</evidence>
<sequence>MPEVEIANFERIGKNLATIRDEKLYFPDPQFSSYYQRVFKLSSSRVYQFIDAYHVMTKLRESKVTLLPKNEAQCRELAKREDNLVQIWNKALEITDRPSNKVIREVSFSLFKERLEQKLISRNQVSCPFPVGSIVSIKRSEHSQFTHCWGYVCSINNFTVTVQTWCGQYLSKIEDLDSVIVLDQKSFKKHCDRLYQLFLKLEEQDVSVKAFLNELGKSSRVNLSSVEIAMLDAIEQSLADKASQRQTLTAVI</sequence>
<gene>
    <name evidence="1" type="ORF">C7H19_23380</name>
</gene>
<dbReference type="AlphaFoldDB" id="A0A2T1LRA9"/>
<name>A0A2T1LRA9_9CHRO</name>
<reference evidence="1 2" key="1">
    <citation type="submission" date="2018-03" db="EMBL/GenBank/DDBJ databases">
        <title>The ancient ancestry and fast evolution of plastids.</title>
        <authorList>
            <person name="Moore K.R."/>
            <person name="Magnabosco C."/>
            <person name="Momper L."/>
            <person name="Gold D.A."/>
            <person name="Bosak T."/>
            <person name="Fournier G.P."/>
        </authorList>
    </citation>
    <scope>NUCLEOTIDE SEQUENCE [LARGE SCALE GENOMIC DNA]</scope>
    <source>
        <strain evidence="1 2">CCALA 016</strain>
    </source>
</reference>
<proteinExistence type="predicted"/>
<protein>
    <submittedName>
        <fullName evidence="1">Uncharacterized protein</fullName>
    </submittedName>
</protein>
<keyword evidence="2" id="KW-1185">Reference proteome</keyword>
<comment type="caution">
    <text evidence="1">The sequence shown here is derived from an EMBL/GenBank/DDBJ whole genome shotgun (WGS) entry which is preliminary data.</text>
</comment>
<evidence type="ECO:0000313" key="2">
    <source>
        <dbReference type="Proteomes" id="UP000239001"/>
    </source>
</evidence>
<dbReference type="Proteomes" id="UP000239001">
    <property type="component" value="Unassembled WGS sequence"/>
</dbReference>
<organism evidence="1 2">
    <name type="scientific">Aphanothece hegewaldii CCALA 016</name>
    <dbReference type="NCBI Taxonomy" id="2107694"/>
    <lineage>
        <taxon>Bacteria</taxon>
        <taxon>Bacillati</taxon>
        <taxon>Cyanobacteriota</taxon>
        <taxon>Cyanophyceae</taxon>
        <taxon>Oscillatoriophycideae</taxon>
        <taxon>Chroococcales</taxon>
        <taxon>Aphanothecaceae</taxon>
        <taxon>Aphanothece</taxon>
    </lineage>
</organism>